<comment type="similarity">
    <text evidence="1">Belongs to the peptidase S49 family.</text>
</comment>
<name>A0A6L3XZT3_9ENTR</name>
<dbReference type="EMBL" id="WBSZ01000412">
    <property type="protein sequence ID" value="KAB2518403.1"/>
    <property type="molecule type" value="Genomic_DNA"/>
</dbReference>
<evidence type="ECO:0000313" key="7">
    <source>
        <dbReference type="Proteomes" id="UP000476281"/>
    </source>
</evidence>
<dbReference type="PANTHER" id="PTHR33209:SF1">
    <property type="entry name" value="PEPTIDASE S49 DOMAIN-CONTAINING PROTEIN"/>
    <property type="match status" value="1"/>
</dbReference>
<feature type="non-terminal residue" evidence="6">
    <location>
        <position position="1"/>
    </location>
</feature>
<evidence type="ECO:0000256" key="3">
    <source>
        <dbReference type="ARBA" id="ARBA00022801"/>
    </source>
</evidence>
<evidence type="ECO:0000313" key="6">
    <source>
        <dbReference type="EMBL" id="KAB2518403.1"/>
    </source>
</evidence>
<evidence type="ECO:0000256" key="2">
    <source>
        <dbReference type="ARBA" id="ARBA00022670"/>
    </source>
</evidence>
<evidence type="ECO:0000256" key="4">
    <source>
        <dbReference type="ARBA" id="ARBA00022825"/>
    </source>
</evidence>
<dbReference type="Gene3D" id="3.90.226.10">
    <property type="entry name" value="2-enoyl-CoA Hydratase, Chain A, domain 1"/>
    <property type="match status" value="1"/>
</dbReference>
<dbReference type="AlphaFoldDB" id="A0A6L3XZT3"/>
<keyword evidence="3" id="KW-0378">Hydrolase</keyword>
<gene>
    <name evidence="6" type="ORF">F9C29_13525</name>
</gene>
<organism evidence="6 7">
    <name type="scientific">Enterobacter hormaechei</name>
    <dbReference type="NCBI Taxonomy" id="158836"/>
    <lineage>
        <taxon>Bacteria</taxon>
        <taxon>Pseudomonadati</taxon>
        <taxon>Pseudomonadota</taxon>
        <taxon>Gammaproteobacteria</taxon>
        <taxon>Enterobacterales</taxon>
        <taxon>Enterobacteriaceae</taxon>
        <taxon>Enterobacter</taxon>
        <taxon>Enterobacter cloacae complex</taxon>
    </lineage>
</organism>
<evidence type="ECO:0000259" key="5">
    <source>
        <dbReference type="Pfam" id="PF01343"/>
    </source>
</evidence>
<keyword evidence="4" id="KW-0720">Serine protease</keyword>
<protein>
    <submittedName>
        <fullName evidence="6">Signal peptide peptidase SppA</fullName>
    </submittedName>
</protein>
<dbReference type="SUPFAM" id="SSF52096">
    <property type="entry name" value="ClpP/crotonase"/>
    <property type="match status" value="1"/>
</dbReference>
<comment type="caution">
    <text evidence="6">The sequence shown here is derived from an EMBL/GenBank/DDBJ whole genome shotgun (WGS) entry which is preliminary data.</text>
</comment>
<feature type="domain" description="Peptidase S49" evidence="5">
    <location>
        <begin position="13"/>
        <end position="110"/>
    </location>
</feature>
<accession>A0A6L3XZT3</accession>
<dbReference type="PANTHER" id="PTHR33209">
    <property type="entry name" value="PROTEASE 4"/>
    <property type="match status" value="1"/>
</dbReference>
<evidence type="ECO:0000256" key="1">
    <source>
        <dbReference type="ARBA" id="ARBA00008683"/>
    </source>
</evidence>
<sequence length="185" mass="20140">CLVGAEMSIRDTDYLGVPTHGVSTSPLADVSVTKSLPPEVSEMMQLSIESGYKRFITLVADSRKKTPDQIDQIAQGHVWTGQDAKSNGLVDSLGDFDDAVKKAAELAKLKQWHVDYYQDEPTFFDMVVDSMSGSVRAMLPDALQAYLPAPVATAAKAMKAESDKLAAFNDPQSRYAFCLTCANVR</sequence>
<dbReference type="Pfam" id="PF01343">
    <property type="entry name" value="Peptidase_S49"/>
    <property type="match status" value="1"/>
</dbReference>
<keyword evidence="2" id="KW-0645">Protease</keyword>
<dbReference type="GO" id="GO:0006508">
    <property type="term" value="P:proteolysis"/>
    <property type="evidence" value="ECO:0007669"/>
    <property type="project" value="UniProtKB-KW"/>
</dbReference>
<dbReference type="Proteomes" id="UP000476281">
    <property type="component" value="Unassembled WGS sequence"/>
</dbReference>
<reference evidence="6 7" key="1">
    <citation type="submission" date="2019-09" db="EMBL/GenBank/DDBJ databases">
        <title>Reversal of blaTEM antimicrobial resistance by CRISPR-Cas9 in clinical E. coli and other Enterobacteriaceae strains.</title>
        <authorList>
            <person name="Tagliaferri T."/>
            <person name="Guimaraes N."/>
            <person name="Pereira M."/>
            <person name="Felicori L."/>
            <person name="Horz H.-P."/>
            <person name="Santos S."/>
            <person name="Mendes T."/>
        </authorList>
    </citation>
    <scope>NUCLEOTIDE SEQUENCE [LARGE SCALE GENOMIC DNA]</scope>
    <source>
        <strain evidence="6 7">E2_blaTEM_MG</strain>
    </source>
</reference>
<dbReference type="GO" id="GO:0008236">
    <property type="term" value="F:serine-type peptidase activity"/>
    <property type="evidence" value="ECO:0007669"/>
    <property type="project" value="UniProtKB-KW"/>
</dbReference>
<proteinExistence type="inferred from homology"/>
<dbReference type="InterPro" id="IPR002142">
    <property type="entry name" value="Peptidase_S49"/>
</dbReference>
<dbReference type="InterPro" id="IPR029045">
    <property type="entry name" value="ClpP/crotonase-like_dom_sf"/>
</dbReference>